<reference evidence="3" key="1">
    <citation type="journal article" date="2010" name="Science">
        <title>Signatures of adaptation to obligate biotrophy in the Hyaloperonospora arabidopsidis genome.</title>
        <authorList>
            <person name="Baxter L."/>
            <person name="Tripathy S."/>
            <person name="Ishaque N."/>
            <person name="Boot N."/>
            <person name="Cabral A."/>
            <person name="Kemen E."/>
            <person name="Thines M."/>
            <person name="Ah-Fong A."/>
            <person name="Anderson R."/>
            <person name="Badejoko W."/>
            <person name="Bittner-Eddy P."/>
            <person name="Boore J.L."/>
            <person name="Chibucos M.C."/>
            <person name="Coates M."/>
            <person name="Dehal P."/>
            <person name="Delehaunty K."/>
            <person name="Dong S."/>
            <person name="Downton P."/>
            <person name="Dumas B."/>
            <person name="Fabro G."/>
            <person name="Fronick C."/>
            <person name="Fuerstenberg S.I."/>
            <person name="Fulton L."/>
            <person name="Gaulin E."/>
            <person name="Govers F."/>
            <person name="Hughes L."/>
            <person name="Humphray S."/>
            <person name="Jiang R.H."/>
            <person name="Judelson H."/>
            <person name="Kamoun S."/>
            <person name="Kyung K."/>
            <person name="Meijer H."/>
            <person name="Minx P."/>
            <person name="Morris P."/>
            <person name="Nelson J."/>
            <person name="Phuntumart V."/>
            <person name="Qutob D."/>
            <person name="Rehmany A."/>
            <person name="Rougon-Cardoso A."/>
            <person name="Ryden P."/>
            <person name="Torto-Alalibo T."/>
            <person name="Studholme D."/>
            <person name="Wang Y."/>
            <person name="Win J."/>
            <person name="Wood J."/>
            <person name="Clifton S.W."/>
            <person name="Rogers J."/>
            <person name="Van den Ackerveken G."/>
            <person name="Jones J.D."/>
            <person name="McDowell J.M."/>
            <person name="Beynon J."/>
            <person name="Tyler B.M."/>
        </authorList>
    </citation>
    <scope>NUCLEOTIDE SEQUENCE [LARGE SCALE GENOMIC DNA]</scope>
    <source>
        <strain evidence="3">Emoy2</strain>
    </source>
</reference>
<feature type="compositionally biased region" description="Acidic residues" evidence="1">
    <location>
        <begin position="19"/>
        <end position="30"/>
    </location>
</feature>
<keyword evidence="3" id="KW-1185">Reference proteome</keyword>
<evidence type="ECO:0000313" key="2">
    <source>
        <dbReference type="EnsemblProtists" id="HpaP808945"/>
    </source>
</evidence>
<proteinExistence type="predicted"/>
<evidence type="ECO:0000313" key="3">
    <source>
        <dbReference type="Proteomes" id="UP000011713"/>
    </source>
</evidence>
<dbReference type="InParanoid" id="M4BRA6"/>
<dbReference type="EnsemblProtists" id="HpaT808945">
    <property type="protein sequence ID" value="HpaP808945"/>
    <property type="gene ID" value="HpaG808945"/>
</dbReference>
<dbReference type="VEuPathDB" id="FungiDB:HpaG808945"/>
<dbReference type="Proteomes" id="UP000011713">
    <property type="component" value="Unassembled WGS sequence"/>
</dbReference>
<feature type="compositionally biased region" description="Basic and acidic residues" evidence="1">
    <location>
        <begin position="1"/>
        <end position="17"/>
    </location>
</feature>
<dbReference type="HOGENOM" id="CLU_2676364_0_0_1"/>
<name>M4BRA6_HYAAE</name>
<reference evidence="2" key="2">
    <citation type="submission" date="2015-06" db="UniProtKB">
        <authorList>
            <consortium name="EnsemblProtists"/>
        </authorList>
    </citation>
    <scope>IDENTIFICATION</scope>
    <source>
        <strain evidence="2">Emoy2</strain>
    </source>
</reference>
<organism evidence="2 3">
    <name type="scientific">Hyaloperonospora arabidopsidis (strain Emoy2)</name>
    <name type="common">Downy mildew agent</name>
    <name type="synonym">Peronospora arabidopsidis</name>
    <dbReference type="NCBI Taxonomy" id="559515"/>
    <lineage>
        <taxon>Eukaryota</taxon>
        <taxon>Sar</taxon>
        <taxon>Stramenopiles</taxon>
        <taxon>Oomycota</taxon>
        <taxon>Peronosporomycetes</taxon>
        <taxon>Peronosporales</taxon>
        <taxon>Peronosporaceae</taxon>
        <taxon>Hyaloperonospora</taxon>
    </lineage>
</organism>
<dbReference type="AlphaFoldDB" id="M4BRA6"/>
<sequence length="75" mass="8704">MEPWSIHRSDSVRKCQTEEGGESAELDDPTSECPARTPNRSEERSRQSWTGSMHQWAMLFINCMWLDILSMSVEQ</sequence>
<evidence type="ECO:0000256" key="1">
    <source>
        <dbReference type="SAM" id="MobiDB-lite"/>
    </source>
</evidence>
<feature type="region of interest" description="Disordered" evidence="1">
    <location>
        <begin position="1"/>
        <end position="48"/>
    </location>
</feature>
<dbReference type="EMBL" id="JH598628">
    <property type="status" value="NOT_ANNOTATED_CDS"/>
    <property type="molecule type" value="Genomic_DNA"/>
</dbReference>
<protein>
    <submittedName>
        <fullName evidence="2">Uncharacterized protein</fullName>
    </submittedName>
</protein>
<accession>M4BRA6</accession>